<protein>
    <submittedName>
        <fullName evidence="1">Uncharacterized protein</fullName>
    </submittedName>
</protein>
<accession>A0A0F9PS16</accession>
<gene>
    <name evidence="1" type="ORF">LCGC14_0808690</name>
</gene>
<feature type="non-terminal residue" evidence="1">
    <location>
        <position position="1"/>
    </location>
</feature>
<name>A0A0F9PS16_9ZZZZ</name>
<dbReference type="AlphaFoldDB" id="A0A0F9PS16"/>
<proteinExistence type="predicted"/>
<dbReference type="EMBL" id="LAZR01002216">
    <property type="protein sequence ID" value="KKN32959.1"/>
    <property type="molecule type" value="Genomic_DNA"/>
</dbReference>
<sequence length="324" mass="37904">PEIMDDPISAINFSIIPNEEYDNISDKWEKQISALEGITEKVQLLTGTAKRRKREQLQAALYAANPGLEKDLLRRDAWKRFTEDLSRFATKDWVEKFATYYIKPAAGMEQELYLLENPGLSDAIGVGESTKHIESLRISVRYEAQDNLYESYGDPESASYISDDTRRSETRRRLLLSNSTYAAATYRRDAYDDDFPDHLITPFAGFRMVELNRPEGWKKYWADDRYLLSNPELFSTAKRLLFWDRKAPDPEKIPNAEFERTWNEVYDNLRLPDGRADRGTRYDYRGDNRWFDEEGSRIGEWKPHVRRTPTGKARFRGLISELAR</sequence>
<comment type="caution">
    <text evidence="1">The sequence shown here is derived from an EMBL/GenBank/DDBJ whole genome shotgun (WGS) entry which is preliminary data.</text>
</comment>
<reference evidence="1" key="1">
    <citation type="journal article" date="2015" name="Nature">
        <title>Complex archaea that bridge the gap between prokaryotes and eukaryotes.</title>
        <authorList>
            <person name="Spang A."/>
            <person name="Saw J.H."/>
            <person name="Jorgensen S.L."/>
            <person name="Zaremba-Niedzwiedzka K."/>
            <person name="Martijn J."/>
            <person name="Lind A.E."/>
            <person name="van Eijk R."/>
            <person name="Schleper C."/>
            <person name="Guy L."/>
            <person name="Ettema T.J."/>
        </authorList>
    </citation>
    <scope>NUCLEOTIDE SEQUENCE</scope>
</reference>
<evidence type="ECO:0000313" key="1">
    <source>
        <dbReference type="EMBL" id="KKN32959.1"/>
    </source>
</evidence>
<organism evidence="1">
    <name type="scientific">marine sediment metagenome</name>
    <dbReference type="NCBI Taxonomy" id="412755"/>
    <lineage>
        <taxon>unclassified sequences</taxon>
        <taxon>metagenomes</taxon>
        <taxon>ecological metagenomes</taxon>
    </lineage>
</organism>